<dbReference type="EMBL" id="JBAHYK010000326">
    <property type="protein sequence ID" value="KAL0575206.1"/>
    <property type="molecule type" value="Genomic_DNA"/>
</dbReference>
<proteinExistence type="predicted"/>
<evidence type="ECO:0000313" key="2">
    <source>
        <dbReference type="Proteomes" id="UP001465976"/>
    </source>
</evidence>
<protein>
    <submittedName>
        <fullName evidence="1">Uncharacterized protein</fullName>
    </submittedName>
</protein>
<accession>A0ABR3FIM5</accession>
<name>A0ABR3FIM5_9AGAR</name>
<sequence length="182" mass="20683">MPRADSNSEDNRRGRVAHNMSLERLVSARRQVVPVGDFERMATVTPVGPTAVPVPGQSPPPPPYTPTQPYFEPPMAHPRPPPTYERRPYIPTMRPYELDTRPCLIHNVYQFAGQRTIFRVFSTNQGRVVQHEYVVERQLMTRVDLVSMVMIPGYPQPMWIPAVPNSAQSHGEAGQNPTQRFL</sequence>
<dbReference type="Proteomes" id="UP001465976">
    <property type="component" value="Unassembled WGS sequence"/>
</dbReference>
<organism evidence="1 2">
    <name type="scientific">Marasmius crinis-equi</name>
    <dbReference type="NCBI Taxonomy" id="585013"/>
    <lineage>
        <taxon>Eukaryota</taxon>
        <taxon>Fungi</taxon>
        <taxon>Dikarya</taxon>
        <taxon>Basidiomycota</taxon>
        <taxon>Agaricomycotina</taxon>
        <taxon>Agaricomycetes</taxon>
        <taxon>Agaricomycetidae</taxon>
        <taxon>Agaricales</taxon>
        <taxon>Marasmiineae</taxon>
        <taxon>Marasmiaceae</taxon>
        <taxon>Marasmius</taxon>
    </lineage>
</organism>
<reference evidence="1 2" key="1">
    <citation type="submission" date="2024-02" db="EMBL/GenBank/DDBJ databases">
        <title>A draft genome for the cacao thread blight pathogen Marasmius crinis-equi.</title>
        <authorList>
            <person name="Cohen S.P."/>
            <person name="Baruah I.K."/>
            <person name="Amoako-Attah I."/>
            <person name="Bukari Y."/>
            <person name="Meinhardt L.W."/>
            <person name="Bailey B.A."/>
        </authorList>
    </citation>
    <scope>NUCLEOTIDE SEQUENCE [LARGE SCALE GENOMIC DNA]</scope>
    <source>
        <strain evidence="1 2">GH-76</strain>
    </source>
</reference>
<keyword evidence="2" id="KW-1185">Reference proteome</keyword>
<comment type="caution">
    <text evidence="1">The sequence shown here is derived from an EMBL/GenBank/DDBJ whole genome shotgun (WGS) entry which is preliminary data.</text>
</comment>
<gene>
    <name evidence="1" type="ORF">V5O48_006767</name>
</gene>
<evidence type="ECO:0000313" key="1">
    <source>
        <dbReference type="EMBL" id="KAL0575206.1"/>
    </source>
</evidence>